<dbReference type="EMBL" id="BAABWN010000005">
    <property type="protein sequence ID" value="GAA6167896.1"/>
    <property type="molecule type" value="Genomic_DNA"/>
</dbReference>
<sequence>MISYQPLKKITQLSVITTGLLFTHASFADQCPALEEWFPHSQTPRPNDAAFSSSSNCEFHQWSWQMFLWLTQEEDGMPRFLSFNSPQSLLGMEHRGFLPRMTKSPGTESFDEYLQAGTDGIFVDHNGKAVYYSQYINSTFENFITSNQLTDPANVRSMDPTTAFPIDGTKGALELKASWKIVDSDDEVSDMFTMETTVAKLENKNGKIVINPDKSKSVTVALVGFHIGGIVEGHPEMIWATFEHKRNAPDVPHGTTLGQVVSTDDYTFYTAGTKLGDCNVNAAASNLTLNQRKQTLSPITQACRQYAFGNAKGVNTSNTESIQTINASVYSQLDSSSVWRNYFEVGAIWFLEQNALEPGMNLATDSFTAPSGRSVNLTGSLKLSNATIETFTQRQTTMDNCFRCHNTAQEFPPKMTLEPLPATNLNISHAFQNIYFWSQENQNDN</sequence>
<feature type="chain" id="PRO_5047286519" description="Cytochrome c family protein" evidence="1">
    <location>
        <begin position="29"/>
        <end position="445"/>
    </location>
</feature>
<accession>A0ABQ0A8F0</accession>
<dbReference type="RefSeq" id="WP_353302557.1">
    <property type="nucleotide sequence ID" value="NZ_BAABWN010000005.1"/>
</dbReference>
<feature type="signal peptide" evidence="1">
    <location>
        <begin position="1"/>
        <end position="28"/>
    </location>
</feature>
<dbReference type="Proteomes" id="UP001465153">
    <property type="component" value="Unassembled WGS sequence"/>
</dbReference>
<keyword evidence="3" id="KW-1185">Reference proteome</keyword>
<reference evidence="2 3" key="1">
    <citation type="submission" date="2024-04" db="EMBL/GenBank/DDBJ databases">
        <title>Draft genome sequence of Sessilibacter corallicola NBRC 116591.</title>
        <authorList>
            <person name="Miyakawa T."/>
            <person name="Kusuya Y."/>
            <person name="Miura T."/>
        </authorList>
    </citation>
    <scope>NUCLEOTIDE SEQUENCE [LARGE SCALE GENOMIC DNA]</scope>
    <source>
        <strain evidence="2 3">KU-00831-HH</strain>
    </source>
</reference>
<comment type="caution">
    <text evidence="2">The sequence shown here is derived from an EMBL/GenBank/DDBJ whole genome shotgun (WGS) entry which is preliminary data.</text>
</comment>
<gene>
    <name evidence="2" type="ORF">NBRC116591_17070</name>
</gene>
<evidence type="ECO:0000256" key="1">
    <source>
        <dbReference type="SAM" id="SignalP"/>
    </source>
</evidence>
<name>A0ABQ0A8F0_9GAMM</name>
<organism evidence="2 3">
    <name type="scientific">Sessilibacter corallicola</name>
    <dbReference type="NCBI Taxonomy" id="2904075"/>
    <lineage>
        <taxon>Bacteria</taxon>
        <taxon>Pseudomonadati</taxon>
        <taxon>Pseudomonadota</taxon>
        <taxon>Gammaproteobacteria</taxon>
        <taxon>Cellvibrionales</taxon>
        <taxon>Cellvibrionaceae</taxon>
        <taxon>Sessilibacter</taxon>
    </lineage>
</organism>
<evidence type="ECO:0000313" key="2">
    <source>
        <dbReference type="EMBL" id="GAA6167896.1"/>
    </source>
</evidence>
<evidence type="ECO:0000313" key="3">
    <source>
        <dbReference type="Proteomes" id="UP001465153"/>
    </source>
</evidence>
<keyword evidence="1" id="KW-0732">Signal</keyword>
<proteinExistence type="predicted"/>
<protein>
    <recommendedName>
        <fullName evidence="4">Cytochrome c family protein</fullName>
    </recommendedName>
</protein>
<evidence type="ECO:0008006" key="4">
    <source>
        <dbReference type="Google" id="ProtNLM"/>
    </source>
</evidence>